<keyword evidence="9 12" id="KW-1133">Transmembrane helix</keyword>
<dbReference type="Pfam" id="PF00560">
    <property type="entry name" value="LRR_1"/>
    <property type="match status" value="1"/>
</dbReference>
<evidence type="ECO:0000256" key="12">
    <source>
        <dbReference type="SAM" id="Phobius"/>
    </source>
</evidence>
<evidence type="ECO:0000256" key="3">
    <source>
        <dbReference type="ARBA" id="ARBA00022614"/>
    </source>
</evidence>
<reference evidence="16" key="1">
    <citation type="submission" date="2025-04" db="UniProtKB">
        <authorList>
            <consortium name="RefSeq"/>
        </authorList>
    </citation>
    <scope>IDENTIFICATION</scope>
    <source>
        <tissue evidence="17">Leaf</tissue>
    </source>
</reference>
<dbReference type="SUPFAM" id="SSF56112">
    <property type="entry name" value="Protein kinase-like (PK-like)"/>
    <property type="match status" value="1"/>
</dbReference>
<evidence type="ECO:0000256" key="1">
    <source>
        <dbReference type="ARBA" id="ARBA00004370"/>
    </source>
</evidence>
<keyword evidence="8" id="KW-0067">ATP-binding</keyword>
<accession>A0A8B8PMX7</accession>
<dbReference type="InterPro" id="IPR025875">
    <property type="entry name" value="Leu-rich_rpt_4"/>
</dbReference>
<feature type="region of interest" description="Disordered" evidence="11">
    <location>
        <begin position="589"/>
        <end position="638"/>
    </location>
</feature>
<evidence type="ECO:0000256" key="4">
    <source>
        <dbReference type="ARBA" id="ARBA00022692"/>
    </source>
</evidence>
<dbReference type="Proteomes" id="UP000827889">
    <property type="component" value="Chromosome 7"/>
</dbReference>
<feature type="chain" id="PRO_5044666973" evidence="13">
    <location>
        <begin position="24"/>
        <end position="638"/>
    </location>
</feature>
<evidence type="ECO:0000313" key="16">
    <source>
        <dbReference type="RefSeq" id="XP_030535544.1"/>
    </source>
</evidence>
<evidence type="ECO:0000313" key="17">
    <source>
        <dbReference type="RefSeq" id="XP_048137721.1"/>
    </source>
</evidence>
<dbReference type="KEGG" id="rarg:115744466"/>
<organism evidence="15 16">
    <name type="scientific">Rhodamnia argentea</name>
    <dbReference type="NCBI Taxonomy" id="178133"/>
    <lineage>
        <taxon>Eukaryota</taxon>
        <taxon>Viridiplantae</taxon>
        <taxon>Streptophyta</taxon>
        <taxon>Embryophyta</taxon>
        <taxon>Tracheophyta</taxon>
        <taxon>Spermatophyta</taxon>
        <taxon>Magnoliopsida</taxon>
        <taxon>eudicotyledons</taxon>
        <taxon>Gunneridae</taxon>
        <taxon>Pentapetalae</taxon>
        <taxon>rosids</taxon>
        <taxon>malvids</taxon>
        <taxon>Myrtales</taxon>
        <taxon>Myrtaceae</taxon>
        <taxon>Myrtoideae</taxon>
        <taxon>Myrteae</taxon>
        <taxon>Australasian group</taxon>
        <taxon>Rhodamnia</taxon>
    </lineage>
</organism>
<dbReference type="InterPro" id="IPR032675">
    <property type="entry name" value="LRR_dom_sf"/>
</dbReference>
<protein>
    <submittedName>
        <fullName evidence="16 17">Probable inactive receptor kinase At4g23740</fullName>
    </submittedName>
</protein>
<dbReference type="FunFam" id="3.80.10.10:FF:000234">
    <property type="entry name" value="Probable inactive receptor kinase RLK902"/>
    <property type="match status" value="1"/>
</dbReference>
<dbReference type="GO" id="GO:0005524">
    <property type="term" value="F:ATP binding"/>
    <property type="evidence" value="ECO:0007669"/>
    <property type="project" value="UniProtKB-KW"/>
</dbReference>
<keyword evidence="15" id="KW-1185">Reference proteome</keyword>
<dbReference type="AlphaFoldDB" id="A0A8B8PMX7"/>
<dbReference type="FunFam" id="1.10.510.10:FF:000095">
    <property type="entry name" value="protein STRUBBELIG-RECEPTOR FAMILY 8"/>
    <property type="match status" value="1"/>
</dbReference>
<evidence type="ECO:0000256" key="5">
    <source>
        <dbReference type="ARBA" id="ARBA00022729"/>
    </source>
</evidence>
<keyword evidence="16 17" id="KW-0418">Kinase</keyword>
<dbReference type="Pfam" id="PF12799">
    <property type="entry name" value="LRR_4"/>
    <property type="match status" value="1"/>
</dbReference>
<keyword evidence="16 17" id="KW-0675">Receptor</keyword>
<dbReference type="Pfam" id="PF08263">
    <property type="entry name" value="LRRNT_2"/>
    <property type="match status" value="1"/>
</dbReference>
<dbReference type="InterPro" id="IPR001611">
    <property type="entry name" value="Leu-rich_rpt"/>
</dbReference>
<dbReference type="InterPro" id="IPR011009">
    <property type="entry name" value="Kinase-like_dom_sf"/>
</dbReference>
<feature type="compositionally biased region" description="Basic and acidic residues" evidence="11">
    <location>
        <begin position="589"/>
        <end position="605"/>
    </location>
</feature>
<evidence type="ECO:0000256" key="10">
    <source>
        <dbReference type="ARBA" id="ARBA00023136"/>
    </source>
</evidence>
<dbReference type="RefSeq" id="XP_048137721.1">
    <property type="nucleotide sequence ID" value="XM_048281764.1"/>
</dbReference>
<evidence type="ECO:0000259" key="14">
    <source>
        <dbReference type="PROSITE" id="PS50011"/>
    </source>
</evidence>
<dbReference type="GO" id="GO:0004672">
    <property type="term" value="F:protein kinase activity"/>
    <property type="evidence" value="ECO:0007669"/>
    <property type="project" value="InterPro"/>
</dbReference>
<dbReference type="InterPro" id="IPR013210">
    <property type="entry name" value="LRR_N_plant-typ"/>
</dbReference>
<dbReference type="GeneID" id="115744466"/>
<keyword evidence="2" id="KW-0597">Phosphoprotein</keyword>
<dbReference type="PRINTS" id="PR00019">
    <property type="entry name" value="LEURICHRPT"/>
</dbReference>
<dbReference type="RefSeq" id="XP_030535544.1">
    <property type="nucleotide sequence ID" value="XM_030679684.1"/>
</dbReference>
<evidence type="ECO:0000256" key="2">
    <source>
        <dbReference type="ARBA" id="ARBA00022553"/>
    </source>
</evidence>
<dbReference type="Gene3D" id="3.80.10.10">
    <property type="entry name" value="Ribonuclease Inhibitor"/>
    <property type="match status" value="2"/>
</dbReference>
<dbReference type="FunFam" id="3.30.200.20:FF:000307">
    <property type="entry name" value="pollen receptor-like kinase 1"/>
    <property type="match status" value="1"/>
</dbReference>
<evidence type="ECO:0000256" key="8">
    <source>
        <dbReference type="ARBA" id="ARBA00022840"/>
    </source>
</evidence>
<dbReference type="Gene3D" id="3.30.200.20">
    <property type="entry name" value="Phosphorylase Kinase, domain 1"/>
    <property type="match status" value="1"/>
</dbReference>
<evidence type="ECO:0000256" key="6">
    <source>
        <dbReference type="ARBA" id="ARBA00022737"/>
    </source>
</evidence>
<keyword evidence="7" id="KW-0547">Nucleotide-binding</keyword>
<evidence type="ECO:0000256" key="7">
    <source>
        <dbReference type="ARBA" id="ARBA00022741"/>
    </source>
</evidence>
<keyword evidence="3" id="KW-0433">Leucine-rich repeat</keyword>
<evidence type="ECO:0000256" key="13">
    <source>
        <dbReference type="SAM" id="SignalP"/>
    </source>
</evidence>
<dbReference type="GO" id="GO:0016020">
    <property type="term" value="C:membrane"/>
    <property type="evidence" value="ECO:0007669"/>
    <property type="project" value="UniProtKB-SubCell"/>
</dbReference>
<dbReference type="Gene3D" id="1.10.510.10">
    <property type="entry name" value="Transferase(Phosphotransferase) domain 1"/>
    <property type="match status" value="1"/>
</dbReference>
<keyword evidence="4 12" id="KW-0812">Transmembrane</keyword>
<sequence>MEGKFVVFLTILLLGSICSNVLAKPEEDERALLDFLGNVSLSRPLNWNKDSSVCQSWTGVLCNKDQSRVIALRLPRAGISGPIPPSTLSRLSALQILGLRWNSMSGSLPSDFSKLKNLTGLHLQSNSFSGPLPSDWSVWPNLTVVNLSNNEFNGSIPSSISNSTYLTTLDLANNSLSGEIPDLYLPNLQMLDLSNNDLAGRVPRSLQRFPSQAFVGNNVSFEDDASPPALRTKHPGVGPPKNASKLSEPALIGIVIGGCLLGVVAIALFTIMFCSRGGIKRRGLLKSQKRQEVSQKKRGVAESEEKDNKIVFFEGCNYTFDLEDLLRASAEVLGKGTFGASYKAALEDATTMVVKRLKEVSAGRKEFEQQMEMVGRIRHENVAQLRAYYCSKDEKLLVYDFYGEGSVSSLLHGDRCERRGALDWETRLKIAIGTARGIAHIHTQNGGKLAHGNMKSSNIFLNPEGFGCVSDVALAPVMDQIPLPLLRISGYRAPEMTDSRKPSQASDVYGFGVLLLELLTGKSPMHATSSGDEVIHLVRWVNSVVREEWTAEVFDMELLRYPSIEEEMVEMLQIGMACVARMPEQRPKMPDVLRKVEEIRREHTATEPSPEIKSPGSTSAPSPTREGAETASPSARQS</sequence>
<dbReference type="Pfam" id="PF07714">
    <property type="entry name" value="PK_Tyr_Ser-Thr"/>
    <property type="match status" value="1"/>
</dbReference>
<feature type="transmembrane region" description="Helical" evidence="12">
    <location>
        <begin position="250"/>
        <end position="274"/>
    </location>
</feature>
<keyword evidence="16 17" id="KW-0808">Transferase</keyword>
<keyword evidence="5 13" id="KW-0732">Signal</keyword>
<name>A0A8B8PMX7_9MYRT</name>
<dbReference type="OrthoDB" id="676979at2759"/>
<comment type="subcellular location">
    <subcellularLocation>
        <location evidence="1">Membrane</location>
    </subcellularLocation>
</comment>
<dbReference type="SUPFAM" id="SSF52058">
    <property type="entry name" value="L domain-like"/>
    <property type="match status" value="1"/>
</dbReference>
<proteinExistence type="predicted"/>
<evidence type="ECO:0000256" key="9">
    <source>
        <dbReference type="ARBA" id="ARBA00022989"/>
    </source>
</evidence>
<evidence type="ECO:0000313" key="15">
    <source>
        <dbReference type="Proteomes" id="UP000827889"/>
    </source>
</evidence>
<keyword evidence="10 12" id="KW-0472">Membrane</keyword>
<gene>
    <name evidence="16 17" type="primary">LOC115744466</name>
</gene>
<dbReference type="InterPro" id="IPR001245">
    <property type="entry name" value="Ser-Thr/Tyr_kinase_cat_dom"/>
</dbReference>
<feature type="region of interest" description="Disordered" evidence="11">
    <location>
        <begin position="225"/>
        <end position="244"/>
    </location>
</feature>
<keyword evidence="6" id="KW-0677">Repeat</keyword>
<dbReference type="PANTHER" id="PTHR48010:SF1">
    <property type="entry name" value="PROTEIN KINASE DOMAIN-CONTAINING PROTEIN"/>
    <property type="match status" value="1"/>
</dbReference>
<dbReference type="InterPro" id="IPR050994">
    <property type="entry name" value="At_inactive_RLKs"/>
</dbReference>
<feature type="signal peptide" evidence="13">
    <location>
        <begin position="1"/>
        <end position="23"/>
    </location>
</feature>
<evidence type="ECO:0000256" key="11">
    <source>
        <dbReference type="SAM" id="MobiDB-lite"/>
    </source>
</evidence>
<dbReference type="PANTHER" id="PTHR48010">
    <property type="entry name" value="OS05G0588300 PROTEIN"/>
    <property type="match status" value="1"/>
</dbReference>
<dbReference type="PROSITE" id="PS50011">
    <property type="entry name" value="PROTEIN_KINASE_DOM"/>
    <property type="match status" value="1"/>
</dbReference>
<dbReference type="InterPro" id="IPR000719">
    <property type="entry name" value="Prot_kinase_dom"/>
</dbReference>
<feature type="domain" description="Protein kinase" evidence="14">
    <location>
        <begin position="327"/>
        <end position="606"/>
    </location>
</feature>